<dbReference type="Pfam" id="PF00534">
    <property type="entry name" value="Glycos_transf_1"/>
    <property type="match status" value="1"/>
</dbReference>
<evidence type="ECO:0000313" key="2">
    <source>
        <dbReference type="EMBL" id="SDE01024.1"/>
    </source>
</evidence>
<dbReference type="OrthoDB" id="1096251at2"/>
<gene>
    <name evidence="2" type="ORF">SAMN05216464_103324</name>
</gene>
<evidence type="ECO:0000259" key="1">
    <source>
        <dbReference type="Pfam" id="PF00534"/>
    </source>
</evidence>
<dbReference type="STRING" id="1391627.SAMN05216464_103324"/>
<dbReference type="PANTHER" id="PTHR45947:SF3">
    <property type="entry name" value="SULFOQUINOVOSYL TRANSFERASE SQD2"/>
    <property type="match status" value="1"/>
</dbReference>
<organism evidence="2 3">
    <name type="scientific">Mucilaginibacter pineti</name>
    <dbReference type="NCBI Taxonomy" id="1391627"/>
    <lineage>
        <taxon>Bacteria</taxon>
        <taxon>Pseudomonadati</taxon>
        <taxon>Bacteroidota</taxon>
        <taxon>Sphingobacteriia</taxon>
        <taxon>Sphingobacteriales</taxon>
        <taxon>Sphingobacteriaceae</taxon>
        <taxon>Mucilaginibacter</taxon>
    </lineage>
</organism>
<dbReference type="InterPro" id="IPR001296">
    <property type="entry name" value="Glyco_trans_1"/>
</dbReference>
<proteinExistence type="predicted"/>
<dbReference type="Gene3D" id="3.40.50.2000">
    <property type="entry name" value="Glycogen Phosphorylase B"/>
    <property type="match status" value="2"/>
</dbReference>
<dbReference type="PANTHER" id="PTHR45947">
    <property type="entry name" value="SULFOQUINOVOSYL TRANSFERASE SQD2"/>
    <property type="match status" value="1"/>
</dbReference>
<protein>
    <submittedName>
        <fullName evidence="2">Glycosyltransferase involved in cell wall bisynthesis</fullName>
    </submittedName>
</protein>
<feature type="domain" description="Glycosyl transferase family 1" evidence="1">
    <location>
        <begin position="228"/>
        <end position="390"/>
    </location>
</feature>
<dbReference type="SUPFAM" id="SSF53756">
    <property type="entry name" value="UDP-Glycosyltransferase/glycogen phosphorylase"/>
    <property type="match status" value="1"/>
</dbReference>
<dbReference type="InterPro" id="IPR050194">
    <property type="entry name" value="Glycosyltransferase_grp1"/>
</dbReference>
<dbReference type="EMBL" id="FNAI01000003">
    <property type="protein sequence ID" value="SDE01024.1"/>
    <property type="molecule type" value="Genomic_DNA"/>
</dbReference>
<reference evidence="2 3" key="1">
    <citation type="submission" date="2016-10" db="EMBL/GenBank/DDBJ databases">
        <authorList>
            <person name="de Groot N.N."/>
        </authorList>
    </citation>
    <scope>NUCLEOTIDE SEQUENCE [LARGE SCALE GENOMIC DNA]</scope>
    <source>
        <strain evidence="2 3">47C3B</strain>
    </source>
</reference>
<keyword evidence="3" id="KW-1185">Reference proteome</keyword>
<sequence length="421" mass="48125">MRVLWLTHTPSGASDRLKVTDPGRGWIGSLEGLIKDQDDITLGIAFFNDKQKEKFVIGRTTYFPIGFKHQGFLGKLRQRLFTDLYDTNVDQVLAVIAEFKPDVIHLFGTESGIGDIYNLVEIPIVVHLQGLVKPYLYNWSPKGISQKNIYWGSSWRARVLRRGTYFEHKLFQKRAEREGRIINGTEYFFGRTAWDKNYLELYGKGAGYIHCEEVLRPSFYQNIWKKPNNKVYKFVTTINPQIYKGFEIILETARLLSGINNFAFEWHIIGIEQENEIVAIMEAITNLKYQNFNVIFRGPKSESELVAELLSADVFIHPSHIDNSPNSVCEAMLLGVPVIASYVGGIPSLIEDGHNGVLYNSNDPYELASKILLTVRDKELITRLSENARATGIKRHDHEQILSTVLSTYNHIIQKDKLKIA</sequence>
<evidence type="ECO:0000313" key="3">
    <source>
        <dbReference type="Proteomes" id="UP000199072"/>
    </source>
</evidence>
<dbReference type="GO" id="GO:0016757">
    <property type="term" value="F:glycosyltransferase activity"/>
    <property type="evidence" value="ECO:0007669"/>
    <property type="project" value="InterPro"/>
</dbReference>
<dbReference type="Proteomes" id="UP000199072">
    <property type="component" value="Unassembled WGS sequence"/>
</dbReference>
<name>A0A1G6ZEI1_9SPHI</name>
<keyword evidence="2" id="KW-0808">Transferase</keyword>
<accession>A0A1G6ZEI1</accession>
<dbReference type="CDD" id="cd03801">
    <property type="entry name" value="GT4_PimA-like"/>
    <property type="match status" value="1"/>
</dbReference>
<dbReference type="AlphaFoldDB" id="A0A1G6ZEI1"/>